<gene>
    <name evidence="1" type="ORF">HF999_00575</name>
</gene>
<name>A0A846WX73_9ACTN</name>
<proteinExistence type="predicted"/>
<evidence type="ECO:0000313" key="1">
    <source>
        <dbReference type="EMBL" id="NKY16875.1"/>
    </source>
</evidence>
<dbReference type="EMBL" id="JAAXOQ010000001">
    <property type="protein sequence ID" value="NKY16875.1"/>
    <property type="molecule type" value="Genomic_DNA"/>
</dbReference>
<dbReference type="RefSeq" id="WP_168543998.1">
    <property type="nucleotide sequence ID" value="NZ_BAAAKS010000031.1"/>
</dbReference>
<dbReference type="Proteomes" id="UP000582646">
    <property type="component" value="Unassembled WGS sequence"/>
</dbReference>
<organism evidence="1 2">
    <name type="scientific">Tsukamurella spumae</name>
    <dbReference type="NCBI Taxonomy" id="44753"/>
    <lineage>
        <taxon>Bacteria</taxon>
        <taxon>Bacillati</taxon>
        <taxon>Actinomycetota</taxon>
        <taxon>Actinomycetes</taxon>
        <taxon>Mycobacteriales</taxon>
        <taxon>Tsukamurellaceae</taxon>
        <taxon>Tsukamurella</taxon>
    </lineage>
</organism>
<comment type="caution">
    <text evidence="1">The sequence shown here is derived from an EMBL/GenBank/DDBJ whole genome shotgun (WGS) entry which is preliminary data.</text>
</comment>
<protein>
    <submittedName>
        <fullName evidence="1">Uncharacterized protein</fullName>
    </submittedName>
</protein>
<reference evidence="1 2" key="1">
    <citation type="submission" date="2020-04" db="EMBL/GenBank/DDBJ databases">
        <title>MicrobeNet Type strains.</title>
        <authorList>
            <person name="Nicholson A.C."/>
        </authorList>
    </citation>
    <scope>NUCLEOTIDE SEQUENCE [LARGE SCALE GENOMIC DNA]</scope>
    <source>
        <strain evidence="1 2">DSM 44113</strain>
    </source>
</reference>
<keyword evidence="2" id="KW-1185">Reference proteome</keyword>
<accession>A0A846WX73</accession>
<sequence>MARLDAALDDPTIGYECGTSVLHLREEIDGHTCVLLRRFDEDEMWEIVTAFPLPGDPGVVINPPPAEPYPACQVASAMIGFVASLPGFGRDEPGHARLWVAATLAEVGEPYEAAIWALEMCVEHDVAFPEELYATLLAMANYEYFDATYTGAPFSKLVAAEWRRHHPATWQ</sequence>
<dbReference type="AlphaFoldDB" id="A0A846WX73"/>
<evidence type="ECO:0000313" key="2">
    <source>
        <dbReference type="Proteomes" id="UP000582646"/>
    </source>
</evidence>